<evidence type="ECO:0000256" key="1">
    <source>
        <dbReference type="SAM" id="Phobius"/>
    </source>
</evidence>
<protein>
    <submittedName>
        <fullName evidence="2">Uncharacterized protein</fullName>
    </submittedName>
</protein>
<evidence type="ECO:0000313" key="3">
    <source>
        <dbReference type="Proteomes" id="UP000601435"/>
    </source>
</evidence>
<keyword evidence="1" id="KW-1133">Transmembrane helix</keyword>
<keyword evidence="3" id="KW-1185">Reference proteome</keyword>
<keyword evidence="1" id="KW-0812">Transmembrane</keyword>
<dbReference type="OrthoDB" id="10393512at2759"/>
<name>A0A812X7F3_9DINO</name>
<keyword evidence="1" id="KW-0472">Membrane</keyword>
<feature type="transmembrane region" description="Helical" evidence="1">
    <location>
        <begin position="38"/>
        <end position="58"/>
    </location>
</feature>
<dbReference type="Proteomes" id="UP000601435">
    <property type="component" value="Unassembled WGS sequence"/>
</dbReference>
<evidence type="ECO:0000313" key="2">
    <source>
        <dbReference type="EMBL" id="CAE7709487.1"/>
    </source>
</evidence>
<reference evidence="2" key="1">
    <citation type="submission" date="2021-02" db="EMBL/GenBank/DDBJ databases">
        <authorList>
            <person name="Dougan E. K."/>
            <person name="Rhodes N."/>
            <person name="Thang M."/>
            <person name="Chan C."/>
        </authorList>
    </citation>
    <scope>NUCLEOTIDE SEQUENCE</scope>
</reference>
<dbReference type="EMBL" id="CAJNJA010035669">
    <property type="protein sequence ID" value="CAE7709487.1"/>
    <property type="molecule type" value="Genomic_DNA"/>
</dbReference>
<proteinExistence type="predicted"/>
<gene>
    <name evidence="2" type="ORF">SNEC2469_LOCUS20467</name>
</gene>
<comment type="caution">
    <text evidence="2">The sequence shown here is derived from an EMBL/GenBank/DDBJ whole genome shotgun (WGS) entry which is preliminary data.</text>
</comment>
<dbReference type="AlphaFoldDB" id="A0A812X7F3"/>
<sequence length="172" mass="18458">MHFCNKVPAAAWRLLGKAEWPALKKANFALRLGRGAKLAGALCLFVFFSAAGLISSALRAPGPRCFSEQGEGAAELLGALGRCQELEDGSKGVDVFLKADSPQCFNRDGEGAAELLGALGRCRELEDVDFFLCEKIPESAWAALGEGVWAVLRNSEGIPETYLSRLRGQREG</sequence>
<accession>A0A812X7F3</accession>
<organism evidence="2 3">
    <name type="scientific">Symbiodinium necroappetens</name>
    <dbReference type="NCBI Taxonomy" id="1628268"/>
    <lineage>
        <taxon>Eukaryota</taxon>
        <taxon>Sar</taxon>
        <taxon>Alveolata</taxon>
        <taxon>Dinophyceae</taxon>
        <taxon>Suessiales</taxon>
        <taxon>Symbiodiniaceae</taxon>
        <taxon>Symbiodinium</taxon>
    </lineage>
</organism>